<evidence type="ECO:0000256" key="3">
    <source>
        <dbReference type="ARBA" id="ARBA00022692"/>
    </source>
</evidence>
<evidence type="ECO:0000313" key="10">
    <source>
        <dbReference type="Proteomes" id="UP000821866"/>
    </source>
</evidence>
<organism evidence="9 10">
    <name type="scientific">Rhipicephalus microplus</name>
    <name type="common">Cattle tick</name>
    <name type="synonym">Boophilus microplus</name>
    <dbReference type="NCBI Taxonomy" id="6941"/>
    <lineage>
        <taxon>Eukaryota</taxon>
        <taxon>Metazoa</taxon>
        <taxon>Ecdysozoa</taxon>
        <taxon>Arthropoda</taxon>
        <taxon>Chelicerata</taxon>
        <taxon>Arachnida</taxon>
        <taxon>Acari</taxon>
        <taxon>Parasitiformes</taxon>
        <taxon>Ixodida</taxon>
        <taxon>Ixodoidea</taxon>
        <taxon>Ixodidae</taxon>
        <taxon>Rhipicephalinae</taxon>
        <taxon>Rhipicephalus</taxon>
        <taxon>Boophilus</taxon>
    </lineage>
</organism>
<name>A0A9J6DN68_RHIMP</name>
<evidence type="ECO:0000256" key="1">
    <source>
        <dbReference type="ARBA" id="ARBA00004141"/>
    </source>
</evidence>
<gene>
    <name evidence="9" type="ORF">HPB51_014848</name>
</gene>
<dbReference type="AlphaFoldDB" id="A0A9J6DN68"/>
<accession>A0A9J6DN68</accession>
<dbReference type="PANTHER" id="PTHR22730:SF1">
    <property type="entry name" value="PROMININ-LIKE PROTEIN"/>
    <property type="match status" value="1"/>
</dbReference>
<sequence>MRVRAHSWPVPSQLRHHQPTVYVLCLLMSVFAVAAVVSGIVFIFLRMYNRCGARRQVDVNDEYRQRYGSLVQMQLVCIGGLGTWLLALYLCNGGIRTGLSDIDAADRTMQVDTYAFFKQMRQAYTGIYNISYPVLNAIASDVGESDIMAAKVLARYKNKENATSYPLFTPVDNAFYYITQGQDCSHAEPRQKYRERAVLENLQQSVYCFRAAFLMVSVVSVATIVAGLIFGFVLGVANYRTYVKPTQRNSACNMGGIVLISNAGLMWATCAFIPVLLTFCFPLAAMLEAYVCEPYDVQDGTSLDGNSQRFRQELFDKDGTHSSTEYVKSSTIEAVNKDAKTIMTNLNKDNLMKEEVILFLNDSLWKADELKSQAIETLNTHVGDCEAARRVASIGFLVACRIVSDNMNGLWLSLVCCLLSMLAAIPVTLMISRYFLRMHRYLVDGQTPDDEGRGEQEARIKQEKHLKEHILQQSREARCLVMSFDTLEAPPALPAVSADSGSHDLARIIPTSVVRRIGVDDPKLPTGKVSPFRQMVVPKPAGAKPPEKKPATTNAKVESERKGKTSSTKAPAEVEKEKRTTTANAKVATVEKGKKT</sequence>
<evidence type="ECO:0000256" key="5">
    <source>
        <dbReference type="ARBA" id="ARBA00023136"/>
    </source>
</evidence>
<feature type="transmembrane region" description="Helical" evidence="8">
    <location>
        <begin position="257"/>
        <end position="284"/>
    </location>
</feature>
<dbReference type="EMBL" id="JABSTU010000008">
    <property type="protein sequence ID" value="KAH8023599.1"/>
    <property type="molecule type" value="Genomic_DNA"/>
</dbReference>
<evidence type="ECO:0000256" key="8">
    <source>
        <dbReference type="SAM" id="Phobius"/>
    </source>
</evidence>
<reference evidence="9" key="1">
    <citation type="journal article" date="2020" name="Cell">
        <title>Large-Scale Comparative Analyses of Tick Genomes Elucidate Their Genetic Diversity and Vector Capacities.</title>
        <authorList>
            <consortium name="Tick Genome and Microbiome Consortium (TIGMIC)"/>
            <person name="Jia N."/>
            <person name="Wang J."/>
            <person name="Shi W."/>
            <person name="Du L."/>
            <person name="Sun Y."/>
            <person name="Zhan W."/>
            <person name="Jiang J.F."/>
            <person name="Wang Q."/>
            <person name="Zhang B."/>
            <person name="Ji P."/>
            <person name="Bell-Sakyi L."/>
            <person name="Cui X.M."/>
            <person name="Yuan T.T."/>
            <person name="Jiang B.G."/>
            <person name="Yang W.F."/>
            <person name="Lam T.T."/>
            <person name="Chang Q.C."/>
            <person name="Ding S.J."/>
            <person name="Wang X.J."/>
            <person name="Zhu J.G."/>
            <person name="Ruan X.D."/>
            <person name="Zhao L."/>
            <person name="Wei J.T."/>
            <person name="Ye R.Z."/>
            <person name="Que T.C."/>
            <person name="Du C.H."/>
            <person name="Zhou Y.H."/>
            <person name="Cheng J.X."/>
            <person name="Dai P.F."/>
            <person name="Guo W.B."/>
            <person name="Han X.H."/>
            <person name="Huang E.J."/>
            <person name="Li L.F."/>
            <person name="Wei W."/>
            <person name="Gao Y.C."/>
            <person name="Liu J.Z."/>
            <person name="Shao H.Z."/>
            <person name="Wang X."/>
            <person name="Wang C.C."/>
            <person name="Yang T.C."/>
            <person name="Huo Q.B."/>
            <person name="Li W."/>
            <person name="Chen H.Y."/>
            <person name="Chen S.E."/>
            <person name="Zhou L.G."/>
            <person name="Ni X.B."/>
            <person name="Tian J.H."/>
            <person name="Sheng Y."/>
            <person name="Liu T."/>
            <person name="Pan Y.S."/>
            <person name="Xia L.Y."/>
            <person name="Li J."/>
            <person name="Zhao F."/>
            <person name="Cao W.C."/>
        </authorList>
    </citation>
    <scope>NUCLEOTIDE SEQUENCE</scope>
    <source>
        <strain evidence="9">Rmic-2018</strain>
    </source>
</reference>
<evidence type="ECO:0000256" key="6">
    <source>
        <dbReference type="ARBA" id="ARBA00023180"/>
    </source>
</evidence>
<dbReference type="PANTHER" id="PTHR22730">
    <property type="entry name" value="PROMININ PROM PROTEIN"/>
    <property type="match status" value="1"/>
</dbReference>
<dbReference type="InterPro" id="IPR008795">
    <property type="entry name" value="Prominin"/>
</dbReference>
<feature type="transmembrane region" description="Helical" evidence="8">
    <location>
        <begin position="410"/>
        <end position="431"/>
    </location>
</feature>
<dbReference type="GO" id="GO:0016020">
    <property type="term" value="C:membrane"/>
    <property type="evidence" value="ECO:0007669"/>
    <property type="project" value="UniProtKB-SubCell"/>
</dbReference>
<comment type="subcellular location">
    <subcellularLocation>
        <location evidence="1">Membrane</location>
        <topology evidence="1">Multi-pass membrane protein</topology>
    </subcellularLocation>
</comment>
<evidence type="ECO:0000256" key="4">
    <source>
        <dbReference type="ARBA" id="ARBA00022989"/>
    </source>
</evidence>
<feature type="region of interest" description="Disordered" evidence="7">
    <location>
        <begin position="536"/>
        <end position="596"/>
    </location>
</feature>
<keyword evidence="4 8" id="KW-1133">Transmembrane helix</keyword>
<comment type="similarity">
    <text evidence="2">Belongs to the prominin family.</text>
</comment>
<evidence type="ECO:0000256" key="7">
    <source>
        <dbReference type="SAM" id="MobiDB-lite"/>
    </source>
</evidence>
<comment type="caution">
    <text evidence="9">The sequence shown here is derived from an EMBL/GenBank/DDBJ whole genome shotgun (WGS) entry which is preliminary data.</text>
</comment>
<feature type="transmembrane region" description="Helical" evidence="8">
    <location>
        <begin position="70"/>
        <end position="90"/>
    </location>
</feature>
<keyword evidence="10" id="KW-1185">Reference proteome</keyword>
<reference evidence="9" key="2">
    <citation type="submission" date="2021-09" db="EMBL/GenBank/DDBJ databases">
        <authorList>
            <person name="Jia N."/>
            <person name="Wang J."/>
            <person name="Shi W."/>
            <person name="Du L."/>
            <person name="Sun Y."/>
            <person name="Zhan W."/>
            <person name="Jiang J."/>
            <person name="Wang Q."/>
            <person name="Zhang B."/>
            <person name="Ji P."/>
            <person name="Sakyi L.B."/>
            <person name="Cui X."/>
            <person name="Yuan T."/>
            <person name="Jiang B."/>
            <person name="Yang W."/>
            <person name="Lam T.T.-Y."/>
            <person name="Chang Q."/>
            <person name="Ding S."/>
            <person name="Wang X."/>
            <person name="Zhu J."/>
            <person name="Ruan X."/>
            <person name="Zhao L."/>
            <person name="Wei J."/>
            <person name="Que T."/>
            <person name="Du C."/>
            <person name="Cheng J."/>
            <person name="Dai P."/>
            <person name="Han X."/>
            <person name="Huang E."/>
            <person name="Gao Y."/>
            <person name="Liu J."/>
            <person name="Shao H."/>
            <person name="Ye R."/>
            <person name="Li L."/>
            <person name="Wei W."/>
            <person name="Wang X."/>
            <person name="Wang C."/>
            <person name="Huo Q."/>
            <person name="Li W."/>
            <person name="Guo W."/>
            <person name="Chen H."/>
            <person name="Chen S."/>
            <person name="Zhou L."/>
            <person name="Zhou L."/>
            <person name="Ni X."/>
            <person name="Tian J."/>
            <person name="Zhou Y."/>
            <person name="Sheng Y."/>
            <person name="Liu T."/>
            <person name="Pan Y."/>
            <person name="Xia L."/>
            <person name="Li J."/>
            <person name="Zhao F."/>
            <person name="Cao W."/>
        </authorList>
    </citation>
    <scope>NUCLEOTIDE SEQUENCE</scope>
    <source>
        <strain evidence="9">Rmic-2018</strain>
        <tissue evidence="9">Larvae</tissue>
    </source>
</reference>
<keyword evidence="6" id="KW-0325">Glycoprotein</keyword>
<dbReference type="Proteomes" id="UP000821866">
    <property type="component" value="Chromosome 6"/>
</dbReference>
<evidence type="ECO:0000256" key="2">
    <source>
        <dbReference type="ARBA" id="ARBA00006058"/>
    </source>
</evidence>
<feature type="transmembrane region" description="Helical" evidence="8">
    <location>
        <begin position="20"/>
        <end position="45"/>
    </location>
</feature>
<keyword evidence="3 8" id="KW-0812">Transmembrane</keyword>
<protein>
    <submittedName>
        <fullName evidence="9">Uncharacterized protein</fullName>
    </submittedName>
</protein>
<evidence type="ECO:0000313" key="9">
    <source>
        <dbReference type="EMBL" id="KAH8023599.1"/>
    </source>
</evidence>
<feature type="transmembrane region" description="Helical" evidence="8">
    <location>
        <begin position="211"/>
        <end position="236"/>
    </location>
</feature>
<proteinExistence type="inferred from homology"/>
<keyword evidence="5 8" id="KW-0472">Membrane</keyword>